<evidence type="ECO:0000313" key="4">
    <source>
        <dbReference type="Proteomes" id="UP000316621"/>
    </source>
</evidence>
<accession>A0A4Y7JQD2</accession>
<dbReference type="PANTHER" id="PTHR47186:SF3">
    <property type="entry name" value="OS09G0267800 PROTEIN"/>
    <property type="match status" value="1"/>
</dbReference>
<dbReference type="Pfam" id="PF23598">
    <property type="entry name" value="LRR_14"/>
    <property type="match status" value="1"/>
</dbReference>
<evidence type="ECO:0000259" key="2">
    <source>
        <dbReference type="Pfam" id="PF23598"/>
    </source>
</evidence>
<name>A0A4Y7JQD2_PAPSO</name>
<gene>
    <name evidence="3" type="ORF">C5167_024020</name>
</gene>
<dbReference type="STRING" id="3469.A0A4Y7JQD2"/>
<reference evidence="3 4" key="1">
    <citation type="journal article" date="2018" name="Science">
        <title>The opium poppy genome and morphinan production.</title>
        <authorList>
            <person name="Guo L."/>
            <person name="Winzer T."/>
            <person name="Yang X."/>
            <person name="Li Y."/>
            <person name="Ning Z."/>
            <person name="He Z."/>
            <person name="Teodor R."/>
            <person name="Lu Y."/>
            <person name="Bowser T.A."/>
            <person name="Graham I.A."/>
            <person name="Ye K."/>
        </authorList>
    </citation>
    <scope>NUCLEOTIDE SEQUENCE [LARGE SCALE GENOMIC DNA]</scope>
    <source>
        <strain evidence="4">cv. HN1</strain>
        <tissue evidence="3">Leaves</tissue>
    </source>
</reference>
<dbReference type="Gene3D" id="3.80.10.10">
    <property type="entry name" value="Ribonuclease Inhibitor"/>
    <property type="match status" value="1"/>
</dbReference>
<feature type="domain" description="Disease resistance R13L4/SHOC-2-like LRR" evidence="2">
    <location>
        <begin position="128"/>
        <end position="233"/>
    </location>
</feature>
<dbReference type="Proteomes" id="UP000316621">
    <property type="component" value="Chromosome 5"/>
</dbReference>
<dbReference type="EMBL" id="CM010719">
    <property type="protein sequence ID" value="RZC62260.1"/>
    <property type="molecule type" value="Genomic_DNA"/>
</dbReference>
<dbReference type="Gramene" id="RZC62260">
    <property type="protein sequence ID" value="RZC62260"/>
    <property type="gene ID" value="C5167_024020"/>
</dbReference>
<dbReference type="InterPro" id="IPR032675">
    <property type="entry name" value="LRR_dom_sf"/>
</dbReference>
<evidence type="ECO:0000256" key="1">
    <source>
        <dbReference type="ARBA" id="ARBA00022737"/>
    </source>
</evidence>
<dbReference type="PANTHER" id="PTHR47186">
    <property type="entry name" value="LEUCINE-RICH REPEAT-CONTAINING PROTEIN 57"/>
    <property type="match status" value="1"/>
</dbReference>
<sequence length="306" mass="34866">MFDWSGVSAFTIPGFLENVRIMEYHSLIHPQMRTSLVDQKCQVSLSDSGKFSFGLHVRLVPSSVWKFIYYEYIHCRISAARRLRLVFEEDKPKEFPAAGSSASKLRTFVATETGDCKNIQSLFTNRNLRVLYLSGSSIQRLPASISKLRNLRYLNLSRCQKLDALHDGLINSLYKLQTLILHDCCSLSELPEDLGLMKNLRHLDVSYTGIAKFPESVTELCDLQTLDVSHCKKFTELPENIGAWKQLRSLNISHTEVSKLPVSITDLFKLEKLRLYYCPNLTALPRGMEGLSRLQKIDTSGTQIKE</sequence>
<dbReference type="SUPFAM" id="SSF52058">
    <property type="entry name" value="L domain-like"/>
    <property type="match status" value="1"/>
</dbReference>
<evidence type="ECO:0000313" key="3">
    <source>
        <dbReference type="EMBL" id="RZC62260.1"/>
    </source>
</evidence>
<dbReference type="OMA" id="PENIGAW"/>
<dbReference type="InterPro" id="IPR055414">
    <property type="entry name" value="LRR_R13L4/SHOC2-like"/>
</dbReference>
<keyword evidence="1" id="KW-0677">Repeat</keyword>
<organism evidence="3 4">
    <name type="scientific">Papaver somniferum</name>
    <name type="common">Opium poppy</name>
    <dbReference type="NCBI Taxonomy" id="3469"/>
    <lineage>
        <taxon>Eukaryota</taxon>
        <taxon>Viridiplantae</taxon>
        <taxon>Streptophyta</taxon>
        <taxon>Embryophyta</taxon>
        <taxon>Tracheophyta</taxon>
        <taxon>Spermatophyta</taxon>
        <taxon>Magnoliopsida</taxon>
        <taxon>Ranunculales</taxon>
        <taxon>Papaveraceae</taxon>
        <taxon>Papaveroideae</taxon>
        <taxon>Papaver</taxon>
    </lineage>
</organism>
<proteinExistence type="predicted"/>
<dbReference type="AlphaFoldDB" id="A0A4Y7JQD2"/>
<protein>
    <recommendedName>
        <fullName evidence="2">Disease resistance R13L4/SHOC-2-like LRR domain-containing protein</fullName>
    </recommendedName>
</protein>
<keyword evidence="4" id="KW-1185">Reference proteome</keyword>